<dbReference type="GO" id="GO:0005737">
    <property type="term" value="C:cytoplasm"/>
    <property type="evidence" value="ECO:0007669"/>
    <property type="project" value="TreeGrafter"/>
</dbReference>
<dbReference type="GO" id="GO:0006893">
    <property type="term" value="P:Golgi to plasma membrane transport"/>
    <property type="evidence" value="ECO:0007669"/>
    <property type="project" value="TreeGrafter"/>
</dbReference>
<protein>
    <submittedName>
        <fullName evidence="1">Uncharacterized protein</fullName>
    </submittedName>
</protein>
<proteinExistence type="predicted"/>
<dbReference type="GO" id="GO:0006887">
    <property type="term" value="P:exocytosis"/>
    <property type="evidence" value="ECO:0007669"/>
    <property type="project" value="TreeGrafter"/>
</dbReference>
<dbReference type="OrthoDB" id="19944at2759"/>
<organism evidence="1 2">
    <name type="scientific">Prunus yedoensis var. nudiflora</name>
    <dbReference type="NCBI Taxonomy" id="2094558"/>
    <lineage>
        <taxon>Eukaryota</taxon>
        <taxon>Viridiplantae</taxon>
        <taxon>Streptophyta</taxon>
        <taxon>Embryophyta</taxon>
        <taxon>Tracheophyta</taxon>
        <taxon>Spermatophyta</taxon>
        <taxon>Magnoliopsida</taxon>
        <taxon>eudicotyledons</taxon>
        <taxon>Gunneridae</taxon>
        <taxon>Pentapetalae</taxon>
        <taxon>rosids</taxon>
        <taxon>fabids</taxon>
        <taxon>Rosales</taxon>
        <taxon>Rosaceae</taxon>
        <taxon>Amygdaloideae</taxon>
        <taxon>Amygdaleae</taxon>
        <taxon>Prunus</taxon>
    </lineage>
</organism>
<gene>
    <name evidence="1" type="ORF">Pyn_18295</name>
</gene>
<evidence type="ECO:0000313" key="1">
    <source>
        <dbReference type="EMBL" id="PQM36872.1"/>
    </source>
</evidence>
<accession>A0A314UJD4</accession>
<dbReference type="GO" id="GO:0045159">
    <property type="term" value="F:myosin II binding"/>
    <property type="evidence" value="ECO:0007669"/>
    <property type="project" value="TreeGrafter"/>
</dbReference>
<dbReference type="GO" id="GO:0005096">
    <property type="term" value="F:GTPase activator activity"/>
    <property type="evidence" value="ECO:0007669"/>
    <property type="project" value="TreeGrafter"/>
</dbReference>
<dbReference type="PANTHER" id="PTHR10241">
    <property type="entry name" value="LETHAL 2 GIANT LARVAE PROTEIN"/>
    <property type="match status" value="1"/>
</dbReference>
<reference evidence="1 2" key="1">
    <citation type="submission" date="2018-02" db="EMBL/GenBank/DDBJ databases">
        <title>Draft genome of wild Prunus yedoensis var. nudiflora.</title>
        <authorList>
            <person name="Baek S."/>
            <person name="Kim J.-H."/>
            <person name="Choi K."/>
            <person name="Kim G.-B."/>
            <person name="Cho A."/>
            <person name="Jang H."/>
            <person name="Shin C.-H."/>
            <person name="Yu H.-J."/>
            <person name="Mun J.-H."/>
        </authorList>
    </citation>
    <scope>NUCLEOTIDE SEQUENCE [LARGE SCALE GENOMIC DNA]</scope>
    <source>
        <strain evidence="2">cv. Jeju island</strain>
        <tissue evidence="1">Leaf</tissue>
    </source>
</reference>
<dbReference type="GO" id="GO:0005886">
    <property type="term" value="C:plasma membrane"/>
    <property type="evidence" value="ECO:0007669"/>
    <property type="project" value="TreeGrafter"/>
</dbReference>
<dbReference type="PANTHER" id="PTHR10241:SF38">
    <property type="entry name" value="TRANSDUCIN FAMILY PROTEIN _ WD-40 REPEAT FAMILY PROTEIN"/>
    <property type="match status" value="1"/>
</dbReference>
<dbReference type="Proteomes" id="UP000250321">
    <property type="component" value="Unassembled WGS sequence"/>
</dbReference>
<name>A0A314UJD4_PRUYE</name>
<dbReference type="STRING" id="2094558.A0A314UJD4"/>
<keyword evidence="2" id="KW-1185">Reference proteome</keyword>
<comment type="caution">
    <text evidence="1">The sequence shown here is derived from an EMBL/GenBank/DDBJ whole genome shotgun (WGS) entry which is preliminary data.</text>
</comment>
<dbReference type="GO" id="GO:0019905">
    <property type="term" value="F:syntaxin binding"/>
    <property type="evidence" value="ECO:0007669"/>
    <property type="project" value="TreeGrafter"/>
</dbReference>
<dbReference type="EMBL" id="PJQY01003508">
    <property type="protein sequence ID" value="PQM36872.1"/>
    <property type="molecule type" value="Genomic_DNA"/>
</dbReference>
<sequence>MFAKLFNKSSPQEASHPQASVSVHYGIPSTASILALDRTQSLLAIGTLDGRIKVLGGDNIEALLTSPKPKPLPFKNLEVSKFRMFPGSHKSLDLCIV</sequence>
<evidence type="ECO:0000313" key="2">
    <source>
        <dbReference type="Proteomes" id="UP000250321"/>
    </source>
</evidence>
<dbReference type="AlphaFoldDB" id="A0A314UJD4"/>